<name>A0A8S9QUS8_BRACR</name>
<comment type="caution">
    <text evidence="1">The sequence shown here is derived from an EMBL/GenBank/DDBJ whole genome shotgun (WGS) entry which is preliminary data.</text>
</comment>
<evidence type="ECO:0000313" key="2">
    <source>
        <dbReference type="Proteomes" id="UP000712600"/>
    </source>
</evidence>
<gene>
    <name evidence="1" type="ORF">F2Q69_00013335</name>
</gene>
<dbReference type="Proteomes" id="UP000712600">
    <property type="component" value="Unassembled WGS sequence"/>
</dbReference>
<proteinExistence type="predicted"/>
<dbReference type="EMBL" id="QGKX02000996">
    <property type="protein sequence ID" value="KAF3552915.1"/>
    <property type="molecule type" value="Genomic_DNA"/>
</dbReference>
<reference evidence="1" key="1">
    <citation type="submission" date="2019-12" db="EMBL/GenBank/DDBJ databases">
        <title>Genome sequencing and annotation of Brassica cretica.</title>
        <authorList>
            <person name="Studholme D.J."/>
            <person name="Sarris P."/>
        </authorList>
    </citation>
    <scope>NUCLEOTIDE SEQUENCE</scope>
    <source>
        <strain evidence="1">PFS-109/04</strain>
        <tissue evidence="1">Leaf</tissue>
    </source>
</reference>
<protein>
    <submittedName>
        <fullName evidence="1">Uncharacterized protein</fullName>
    </submittedName>
</protein>
<sequence>MIHTSMDVEIQAIAKFQRIPQPEIVAWERRQEEIVAWSDRRTTRSVWFWELERWRVNDWDMVLSQLLSKRSSMAVSRLNTFRRHLGEGSSSFTCAAGNDENAVGVVSAGFATSGMIRGSYSLNRRGA</sequence>
<organism evidence="1 2">
    <name type="scientific">Brassica cretica</name>
    <name type="common">Mustard</name>
    <dbReference type="NCBI Taxonomy" id="69181"/>
    <lineage>
        <taxon>Eukaryota</taxon>
        <taxon>Viridiplantae</taxon>
        <taxon>Streptophyta</taxon>
        <taxon>Embryophyta</taxon>
        <taxon>Tracheophyta</taxon>
        <taxon>Spermatophyta</taxon>
        <taxon>Magnoliopsida</taxon>
        <taxon>eudicotyledons</taxon>
        <taxon>Gunneridae</taxon>
        <taxon>Pentapetalae</taxon>
        <taxon>rosids</taxon>
        <taxon>malvids</taxon>
        <taxon>Brassicales</taxon>
        <taxon>Brassicaceae</taxon>
        <taxon>Brassiceae</taxon>
        <taxon>Brassica</taxon>
    </lineage>
</organism>
<accession>A0A8S9QUS8</accession>
<evidence type="ECO:0000313" key="1">
    <source>
        <dbReference type="EMBL" id="KAF3552915.1"/>
    </source>
</evidence>
<dbReference type="AlphaFoldDB" id="A0A8S9QUS8"/>